<dbReference type="Proteomes" id="UP000532247">
    <property type="component" value="Unassembled WGS sequence"/>
</dbReference>
<sequence length="67" mass="7145">MDFALSKNKKTMTCPQCGQESPTKGNVTPTFGKKGSGGCKAYGSCPHCNYEGCANRESYSNEPVCSK</sequence>
<protein>
    <submittedName>
        <fullName evidence="2">Uncharacterized protein</fullName>
    </submittedName>
</protein>
<feature type="compositionally biased region" description="Polar residues" evidence="1">
    <location>
        <begin position="11"/>
        <end position="29"/>
    </location>
</feature>
<reference evidence="2 3" key="1">
    <citation type="submission" date="2019-09" db="EMBL/GenBank/DDBJ databases">
        <title>Draft genome sequencing and comparative genomics of hatchery-associated Vibrios.</title>
        <authorList>
            <person name="Kehlet-Delgado H."/>
            <person name="Mueller R.S."/>
        </authorList>
    </citation>
    <scope>NUCLEOTIDE SEQUENCE [LARGE SCALE GENOMIC DNA]</scope>
    <source>
        <strain evidence="2 3">081416A</strain>
    </source>
</reference>
<name>A0A7Y4F128_VIBAL</name>
<evidence type="ECO:0000256" key="1">
    <source>
        <dbReference type="SAM" id="MobiDB-lite"/>
    </source>
</evidence>
<proteinExistence type="predicted"/>
<accession>A0A7Y4F128</accession>
<dbReference type="AlphaFoldDB" id="A0A7Y4F128"/>
<feature type="region of interest" description="Disordered" evidence="1">
    <location>
        <begin position="1"/>
        <end position="29"/>
    </location>
</feature>
<comment type="caution">
    <text evidence="2">The sequence shown here is derived from an EMBL/GenBank/DDBJ whole genome shotgun (WGS) entry which is preliminary data.</text>
</comment>
<gene>
    <name evidence="2" type="ORF">F0254_20265</name>
</gene>
<evidence type="ECO:0000313" key="3">
    <source>
        <dbReference type="Proteomes" id="UP000532247"/>
    </source>
</evidence>
<organism evidence="2 3">
    <name type="scientific">Vibrio alginolyticus</name>
    <dbReference type="NCBI Taxonomy" id="663"/>
    <lineage>
        <taxon>Bacteria</taxon>
        <taxon>Pseudomonadati</taxon>
        <taxon>Pseudomonadota</taxon>
        <taxon>Gammaproteobacteria</taxon>
        <taxon>Vibrionales</taxon>
        <taxon>Vibrionaceae</taxon>
        <taxon>Vibrio</taxon>
    </lineage>
</organism>
<evidence type="ECO:0000313" key="2">
    <source>
        <dbReference type="EMBL" id="NOI11173.1"/>
    </source>
</evidence>
<dbReference type="EMBL" id="VTYF01000015">
    <property type="protein sequence ID" value="NOI11173.1"/>
    <property type="molecule type" value="Genomic_DNA"/>
</dbReference>